<feature type="transmembrane region" description="Helical" evidence="7">
    <location>
        <begin position="112"/>
        <end position="133"/>
    </location>
</feature>
<dbReference type="GeneID" id="19300423"/>
<accession>S7RFB4</accession>
<feature type="transmembrane region" description="Helical" evidence="7">
    <location>
        <begin position="225"/>
        <end position="248"/>
    </location>
</feature>
<feature type="transmembrane region" description="Helical" evidence="7">
    <location>
        <begin position="193"/>
        <end position="213"/>
    </location>
</feature>
<evidence type="ECO:0000256" key="4">
    <source>
        <dbReference type="ARBA" id="ARBA00023136"/>
    </source>
</evidence>
<protein>
    <recommendedName>
        <fullName evidence="8">Rhodopsin domain-containing protein</fullName>
    </recommendedName>
</protein>
<dbReference type="PANTHER" id="PTHR33048:SF19">
    <property type="entry name" value="MEMBRANE PROTEIN PTH11-LIKE, PUTATIVE (AFU_ORTHOLOGUE AFUA_1G14080)-RELATED"/>
    <property type="match status" value="1"/>
</dbReference>
<dbReference type="InterPro" id="IPR049326">
    <property type="entry name" value="Rhodopsin_dom_fungi"/>
</dbReference>
<dbReference type="AlphaFoldDB" id="S7RFB4"/>
<sequence length="339" mass="38116">MVKQPSFTAIRVVVSIVHPIAILCSAFRLLYRWRRRRFWWDDGVAGFSMLFDIVFFVVIWIRTYAYRQPPHTRIVTYWIVSMAFTFVLWSARLSMLLSIIRIIPPPLVLRRLAYGAAALFVCIWIALVSQKAYKCGKAERGWMEVKPWTQCRLGRNVAVTELVTDFVGDAVLVYLPVQLLWHARKLPSNHRTLLLVVFSGSMVTTLVSIPHAVIVMGPEGQLEGITAHIEAGISLIVANLLVLMTLLYRVLPSARRLDDDSDDALPDTRPDVSVRATRASQWVTRESGVPDSFDLKFLSTTAGGRSSTGTRGVAMSSRDHRRFGEVLEEEGSVKSTDPG</sequence>
<feature type="transmembrane region" description="Helical" evidence="7">
    <location>
        <begin position="12"/>
        <end position="31"/>
    </location>
</feature>
<organism evidence="9 10">
    <name type="scientific">Gloeophyllum trabeum (strain ATCC 11539 / FP-39264 / Madison 617)</name>
    <name type="common">Brown rot fungus</name>
    <dbReference type="NCBI Taxonomy" id="670483"/>
    <lineage>
        <taxon>Eukaryota</taxon>
        <taxon>Fungi</taxon>
        <taxon>Dikarya</taxon>
        <taxon>Basidiomycota</taxon>
        <taxon>Agaricomycotina</taxon>
        <taxon>Agaricomycetes</taxon>
        <taxon>Gloeophyllales</taxon>
        <taxon>Gloeophyllaceae</taxon>
        <taxon>Gloeophyllum</taxon>
    </lineage>
</organism>
<dbReference type="STRING" id="670483.S7RFB4"/>
<evidence type="ECO:0000256" key="3">
    <source>
        <dbReference type="ARBA" id="ARBA00022989"/>
    </source>
</evidence>
<name>S7RFB4_GLOTA</name>
<evidence type="ECO:0000313" key="10">
    <source>
        <dbReference type="Proteomes" id="UP000030669"/>
    </source>
</evidence>
<evidence type="ECO:0000259" key="8">
    <source>
        <dbReference type="Pfam" id="PF20684"/>
    </source>
</evidence>
<evidence type="ECO:0000256" key="2">
    <source>
        <dbReference type="ARBA" id="ARBA00022692"/>
    </source>
</evidence>
<keyword evidence="4 7" id="KW-0472">Membrane</keyword>
<comment type="subcellular location">
    <subcellularLocation>
        <location evidence="1">Membrane</location>
        <topology evidence="1">Multi-pass membrane protein</topology>
    </subcellularLocation>
</comment>
<dbReference type="eggNOG" id="ENOG502SQ2M">
    <property type="taxonomic scope" value="Eukaryota"/>
</dbReference>
<dbReference type="RefSeq" id="XP_007870208.1">
    <property type="nucleotide sequence ID" value="XM_007872017.1"/>
</dbReference>
<keyword evidence="2 7" id="KW-0812">Transmembrane</keyword>
<dbReference type="OMA" id="CVAICAT"/>
<evidence type="ECO:0000256" key="1">
    <source>
        <dbReference type="ARBA" id="ARBA00004141"/>
    </source>
</evidence>
<feature type="compositionally biased region" description="Low complexity" evidence="6">
    <location>
        <begin position="300"/>
        <end position="312"/>
    </location>
</feature>
<dbReference type="Proteomes" id="UP000030669">
    <property type="component" value="Unassembled WGS sequence"/>
</dbReference>
<dbReference type="KEGG" id="gtr:GLOTRDRAFT_117994"/>
<dbReference type="HOGENOM" id="CLU_052841_2_1_1"/>
<feature type="region of interest" description="Disordered" evidence="6">
    <location>
        <begin position="300"/>
        <end position="339"/>
    </location>
</feature>
<dbReference type="GO" id="GO:0016020">
    <property type="term" value="C:membrane"/>
    <property type="evidence" value="ECO:0007669"/>
    <property type="project" value="UniProtKB-SubCell"/>
</dbReference>
<feature type="transmembrane region" description="Helical" evidence="7">
    <location>
        <begin position="77"/>
        <end position="100"/>
    </location>
</feature>
<proteinExistence type="inferred from homology"/>
<feature type="transmembrane region" description="Helical" evidence="7">
    <location>
        <begin position="43"/>
        <end position="65"/>
    </location>
</feature>
<dbReference type="Pfam" id="PF20684">
    <property type="entry name" value="Fung_rhodopsin"/>
    <property type="match status" value="1"/>
</dbReference>
<keyword evidence="3 7" id="KW-1133">Transmembrane helix</keyword>
<evidence type="ECO:0000313" key="9">
    <source>
        <dbReference type="EMBL" id="EPQ51199.1"/>
    </source>
</evidence>
<dbReference type="PANTHER" id="PTHR33048">
    <property type="entry name" value="PTH11-LIKE INTEGRAL MEMBRANE PROTEIN (AFU_ORTHOLOGUE AFUA_5G11245)"/>
    <property type="match status" value="1"/>
</dbReference>
<evidence type="ECO:0000256" key="6">
    <source>
        <dbReference type="SAM" id="MobiDB-lite"/>
    </source>
</evidence>
<dbReference type="OrthoDB" id="444631at2759"/>
<feature type="domain" description="Rhodopsin" evidence="8">
    <location>
        <begin position="28"/>
        <end position="217"/>
    </location>
</feature>
<gene>
    <name evidence="9" type="ORF">GLOTRDRAFT_117994</name>
</gene>
<evidence type="ECO:0000256" key="5">
    <source>
        <dbReference type="ARBA" id="ARBA00038359"/>
    </source>
</evidence>
<dbReference type="InterPro" id="IPR052337">
    <property type="entry name" value="SAT4-like"/>
</dbReference>
<comment type="similarity">
    <text evidence="5">Belongs to the SAT4 family.</text>
</comment>
<keyword evidence="10" id="KW-1185">Reference proteome</keyword>
<reference evidence="9 10" key="1">
    <citation type="journal article" date="2012" name="Science">
        <title>The Paleozoic origin of enzymatic lignin decomposition reconstructed from 31 fungal genomes.</title>
        <authorList>
            <person name="Floudas D."/>
            <person name="Binder M."/>
            <person name="Riley R."/>
            <person name="Barry K."/>
            <person name="Blanchette R.A."/>
            <person name="Henrissat B."/>
            <person name="Martinez A.T."/>
            <person name="Otillar R."/>
            <person name="Spatafora J.W."/>
            <person name="Yadav J.S."/>
            <person name="Aerts A."/>
            <person name="Benoit I."/>
            <person name="Boyd A."/>
            <person name="Carlson A."/>
            <person name="Copeland A."/>
            <person name="Coutinho P.M."/>
            <person name="de Vries R.P."/>
            <person name="Ferreira P."/>
            <person name="Findley K."/>
            <person name="Foster B."/>
            <person name="Gaskell J."/>
            <person name="Glotzer D."/>
            <person name="Gorecki P."/>
            <person name="Heitman J."/>
            <person name="Hesse C."/>
            <person name="Hori C."/>
            <person name="Igarashi K."/>
            <person name="Jurgens J.A."/>
            <person name="Kallen N."/>
            <person name="Kersten P."/>
            <person name="Kohler A."/>
            <person name="Kuees U."/>
            <person name="Kumar T.K.A."/>
            <person name="Kuo A."/>
            <person name="LaButti K."/>
            <person name="Larrondo L.F."/>
            <person name="Lindquist E."/>
            <person name="Ling A."/>
            <person name="Lombard V."/>
            <person name="Lucas S."/>
            <person name="Lundell T."/>
            <person name="Martin R."/>
            <person name="McLaughlin D.J."/>
            <person name="Morgenstern I."/>
            <person name="Morin E."/>
            <person name="Murat C."/>
            <person name="Nagy L.G."/>
            <person name="Nolan M."/>
            <person name="Ohm R.A."/>
            <person name="Patyshakuliyeva A."/>
            <person name="Rokas A."/>
            <person name="Ruiz-Duenas F.J."/>
            <person name="Sabat G."/>
            <person name="Salamov A."/>
            <person name="Samejima M."/>
            <person name="Schmutz J."/>
            <person name="Slot J.C."/>
            <person name="St John F."/>
            <person name="Stenlid J."/>
            <person name="Sun H."/>
            <person name="Sun S."/>
            <person name="Syed K."/>
            <person name="Tsang A."/>
            <person name="Wiebenga A."/>
            <person name="Young D."/>
            <person name="Pisabarro A."/>
            <person name="Eastwood D.C."/>
            <person name="Martin F."/>
            <person name="Cullen D."/>
            <person name="Grigoriev I.V."/>
            <person name="Hibbett D.S."/>
        </authorList>
    </citation>
    <scope>NUCLEOTIDE SEQUENCE [LARGE SCALE GENOMIC DNA]</scope>
    <source>
        <strain evidence="9 10">ATCC 11539</strain>
    </source>
</reference>
<evidence type="ECO:0000256" key="7">
    <source>
        <dbReference type="SAM" id="Phobius"/>
    </source>
</evidence>
<dbReference type="EMBL" id="KB469311">
    <property type="protein sequence ID" value="EPQ51199.1"/>
    <property type="molecule type" value="Genomic_DNA"/>
</dbReference>